<sequence>MDSCKDKDRLRKETGLSDKTNVRRNQVAFQDHKTEKSSDALIADPVDSRIKIPDLAFIFNPIRDEIKPYHMDGDTTMYTETSIARRNGLKSDFQVVESINDFMSLYQSDGAGSINKREYERMYGKMCNILRINIDPGEYKRILDEEWKKDSKGYEKMTKELLFDSLFELCDIWCPNIDPAEYKAFFEQLKFRIRYEGQKDMTAYDILK</sequence>
<comment type="caution">
    <text evidence="2">The sequence shown here is derived from an EMBL/GenBank/DDBJ whole genome shotgun (WGS) entry which is preliminary data.</text>
</comment>
<evidence type="ECO:0008006" key="4">
    <source>
        <dbReference type="Google" id="ProtNLM"/>
    </source>
</evidence>
<evidence type="ECO:0000313" key="2">
    <source>
        <dbReference type="EMBL" id="OMJ91653.1"/>
    </source>
</evidence>
<keyword evidence="3" id="KW-1185">Reference proteome</keyword>
<dbReference type="EMBL" id="MPUH01000076">
    <property type="protein sequence ID" value="OMJ91653.1"/>
    <property type="molecule type" value="Genomic_DNA"/>
</dbReference>
<reference evidence="2 3" key="1">
    <citation type="submission" date="2016-11" db="EMBL/GenBank/DDBJ databases">
        <title>The macronuclear genome of Stentor coeruleus: a giant cell with tiny introns.</title>
        <authorList>
            <person name="Slabodnick M."/>
            <person name="Ruby J.G."/>
            <person name="Reiff S.B."/>
            <person name="Swart E.C."/>
            <person name="Gosai S."/>
            <person name="Prabakaran S."/>
            <person name="Witkowska E."/>
            <person name="Larue G.E."/>
            <person name="Fisher S."/>
            <person name="Freeman R.M."/>
            <person name="Gunawardena J."/>
            <person name="Chu W."/>
            <person name="Stover N.A."/>
            <person name="Gregory B.D."/>
            <person name="Nowacki M."/>
            <person name="Derisi J."/>
            <person name="Roy S.W."/>
            <person name="Marshall W.F."/>
            <person name="Sood P."/>
        </authorList>
    </citation>
    <scope>NUCLEOTIDE SEQUENCE [LARGE SCALE GENOMIC DNA]</scope>
    <source>
        <strain evidence="2">WM001</strain>
    </source>
</reference>
<proteinExistence type="predicted"/>
<feature type="compositionally biased region" description="Basic and acidic residues" evidence="1">
    <location>
        <begin position="1"/>
        <end position="16"/>
    </location>
</feature>
<dbReference type="Proteomes" id="UP000187209">
    <property type="component" value="Unassembled WGS sequence"/>
</dbReference>
<name>A0A1R2CRP7_9CILI</name>
<evidence type="ECO:0000256" key="1">
    <source>
        <dbReference type="SAM" id="MobiDB-lite"/>
    </source>
</evidence>
<dbReference type="OrthoDB" id="439792at2759"/>
<feature type="region of interest" description="Disordered" evidence="1">
    <location>
        <begin position="1"/>
        <end position="21"/>
    </location>
</feature>
<evidence type="ECO:0000313" key="3">
    <source>
        <dbReference type="Proteomes" id="UP000187209"/>
    </source>
</evidence>
<organism evidence="2 3">
    <name type="scientific">Stentor coeruleus</name>
    <dbReference type="NCBI Taxonomy" id="5963"/>
    <lineage>
        <taxon>Eukaryota</taxon>
        <taxon>Sar</taxon>
        <taxon>Alveolata</taxon>
        <taxon>Ciliophora</taxon>
        <taxon>Postciliodesmatophora</taxon>
        <taxon>Heterotrichea</taxon>
        <taxon>Heterotrichida</taxon>
        <taxon>Stentoridae</taxon>
        <taxon>Stentor</taxon>
    </lineage>
</organism>
<accession>A0A1R2CRP7</accession>
<protein>
    <recommendedName>
        <fullName evidence="4">EF-hand domain-containing protein</fullName>
    </recommendedName>
</protein>
<gene>
    <name evidence="2" type="ORF">SteCoe_5679</name>
</gene>
<dbReference type="AlphaFoldDB" id="A0A1R2CRP7"/>